<reference evidence="1 2" key="1">
    <citation type="journal article" date="2009" name="PLoS Genet.">
        <title>The genome of Nectria haematococca: contribution of supernumerary chromosomes to gene expansion.</title>
        <authorList>
            <person name="Coleman J.J."/>
            <person name="Rounsley S.D."/>
            <person name="Rodriguez-Carres M."/>
            <person name="Kuo A."/>
            <person name="Wasmann C.C."/>
            <person name="Grimwood J."/>
            <person name="Schmutz J."/>
            <person name="Taga M."/>
            <person name="White G.J."/>
            <person name="Zhou S."/>
            <person name="Schwartz D.C."/>
            <person name="Freitag M."/>
            <person name="Ma L.J."/>
            <person name="Danchin E.G."/>
            <person name="Henrissat B."/>
            <person name="Coutinho P.M."/>
            <person name="Nelson D.R."/>
            <person name="Straney D."/>
            <person name="Napoli C.A."/>
            <person name="Barker B.M."/>
            <person name="Gribskov M."/>
            <person name="Rep M."/>
            <person name="Kroken S."/>
            <person name="Molnar I."/>
            <person name="Rensing C."/>
            <person name="Kennell J.C."/>
            <person name="Zamora J."/>
            <person name="Farman M.L."/>
            <person name="Selker E.U."/>
            <person name="Salamov A."/>
            <person name="Shapiro H."/>
            <person name="Pangilinan J."/>
            <person name="Lindquist E."/>
            <person name="Lamers C."/>
            <person name="Grigoriev I.V."/>
            <person name="Geiser D.M."/>
            <person name="Covert S.F."/>
            <person name="Temporini E."/>
            <person name="Vanetten H.D."/>
        </authorList>
    </citation>
    <scope>NUCLEOTIDE SEQUENCE [LARGE SCALE GENOMIC DNA]</scope>
    <source>
        <strain evidence="2">ATCC MYA-4622 / CBS 123669 / FGSC 9596 / NRRL 45880 / 77-13-4</strain>
    </source>
</reference>
<evidence type="ECO:0000313" key="1">
    <source>
        <dbReference type="EMBL" id="EEU35125.1"/>
    </source>
</evidence>
<evidence type="ECO:0000313" key="2">
    <source>
        <dbReference type="Proteomes" id="UP000005206"/>
    </source>
</evidence>
<dbReference type="GeneID" id="9679253"/>
<organism evidence="1 2">
    <name type="scientific">Fusarium vanettenii (strain ATCC MYA-4622 / CBS 123669 / FGSC 9596 / NRRL 45880 / 77-13-4)</name>
    <name type="common">Fusarium solani subsp. pisi</name>
    <dbReference type="NCBI Taxonomy" id="660122"/>
    <lineage>
        <taxon>Eukaryota</taxon>
        <taxon>Fungi</taxon>
        <taxon>Dikarya</taxon>
        <taxon>Ascomycota</taxon>
        <taxon>Pezizomycotina</taxon>
        <taxon>Sordariomycetes</taxon>
        <taxon>Hypocreomycetidae</taxon>
        <taxon>Hypocreales</taxon>
        <taxon>Nectriaceae</taxon>
        <taxon>Fusarium</taxon>
        <taxon>Fusarium solani species complex</taxon>
        <taxon>Fusarium vanettenii</taxon>
    </lineage>
</organism>
<dbReference type="RefSeq" id="XP_003040838.1">
    <property type="nucleotide sequence ID" value="XM_003040792.1"/>
</dbReference>
<dbReference type="InParanoid" id="C7ZLJ1"/>
<dbReference type="HOGENOM" id="CLU_776318_0_0_1"/>
<accession>C7ZLJ1</accession>
<dbReference type="Proteomes" id="UP000005206">
    <property type="component" value="Chromosome 15"/>
</dbReference>
<keyword evidence="2" id="KW-1185">Reference proteome</keyword>
<gene>
    <name evidence="1" type="ORF">NECHADRAFT_88694</name>
</gene>
<protein>
    <submittedName>
        <fullName evidence="1">Uncharacterized protein</fullName>
    </submittedName>
</protein>
<dbReference type="OrthoDB" id="5588096at2759"/>
<dbReference type="VEuPathDB" id="FungiDB:NECHADRAFT_88694"/>
<dbReference type="EMBL" id="GG698945">
    <property type="protein sequence ID" value="EEU35125.1"/>
    <property type="molecule type" value="Genomic_DNA"/>
</dbReference>
<dbReference type="AlphaFoldDB" id="C7ZLJ1"/>
<sequence>MTKRSSTPQAGRPGDPMRHWLFLEASVLSSMQMKPLCHVPDVASSWWWHHPGRYLRHWQLGVLAESQHRASHHAAQGIELRPQGYKEVAGEGLVSDILIYNIMVHAIQYCDAKGRLGRSNINLGHLLLCGSGHPHAGNTTRNPRDIPLTKFTAMSGENHLHRPVAGGQAFPVPGGHEAEEHIREEGFVDERGLIKDVHATKVRIARDELLHRARELMSNSMLVSVVQFVSRMSRFSPTRIWTRYWGAGGEESLPLTRAGLYKHTRPFVRRESHGQAHVRDPLGSLLLVEAKRVQRSTIFQSLHFTSINKSALELAEHSWIVEPRMRLFLCKNSPPAWMHEDFLGFKAPKQITASSSV</sequence>
<name>C7ZLJ1_FUSV7</name>
<proteinExistence type="predicted"/>
<dbReference type="KEGG" id="nhe:NECHADRAFT_88694"/>